<dbReference type="Proteomes" id="UP001177023">
    <property type="component" value="Unassembled WGS sequence"/>
</dbReference>
<keyword evidence="1" id="KW-1133">Transmembrane helix</keyword>
<evidence type="ECO:0000313" key="3">
    <source>
        <dbReference type="Proteomes" id="UP001177023"/>
    </source>
</evidence>
<feature type="transmembrane region" description="Helical" evidence="1">
    <location>
        <begin position="7"/>
        <end position="26"/>
    </location>
</feature>
<accession>A0AA36FWN4</accession>
<keyword evidence="1" id="KW-0812">Transmembrane</keyword>
<feature type="transmembrane region" description="Helical" evidence="1">
    <location>
        <begin position="108"/>
        <end position="129"/>
    </location>
</feature>
<gene>
    <name evidence="2" type="ORF">MSPICULIGERA_LOCUS6166</name>
</gene>
<dbReference type="EMBL" id="CATQJA010001521">
    <property type="protein sequence ID" value="CAJ0567622.1"/>
    <property type="molecule type" value="Genomic_DNA"/>
</dbReference>
<protein>
    <submittedName>
        <fullName evidence="2">Uncharacterized protein</fullName>
    </submittedName>
</protein>
<evidence type="ECO:0000313" key="2">
    <source>
        <dbReference type="EMBL" id="CAJ0567622.1"/>
    </source>
</evidence>
<proteinExistence type="predicted"/>
<reference evidence="2" key="1">
    <citation type="submission" date="2023-06" db="EMBL/GenBank/DDBJ databases">
        <authorList>
            <person name="Delattre M."/>
        </authorList>
    </citation>
    <scope>NUCLEOTIDE SEQUENCE</scope>
    <source>
        <strain evidence="2">AF72</strain>
    </source>
</reference>
<sequence length="134" mass="15292">MAWEPRHTFYAVNAVWLFAIAIYWPFDCHDMVPDEAQILRWRRYPRERPVPCPSLILQVLLVTGGFIYMAPLIWLCLTFHQEDLKKLSIAAGIVVSTLVDLISSHPFITAIGIAAFFALLTLHINTTYITGSIF</sequence>
<evidence type="ECO:0000256" key="1">
    <source>
        <dbReference type="SAM" id="Phobius"/>
    </source>
</evidence>
<feature type="transmembrane region" description="Helical" evidence="1">
    <location>
        <begin position="55"/>
        <end position="77"/>
    </location>
</feature>
<keyword evidence="1" id="KW-0472">Membrane</keyword>
<dbReference type="AlphaFoldDB" id="A0AA36FWN4"/>
<name>A0AA36FWN4_9BILA</name>
<keyword evidence="3" id="KW-1185">Reference proteome</keyword>
<organism evidence="2 3">
    <name type="scientific">Mesorhabditis spiculigera</name>
    <dbReference type="NCBI Taxonomy" id="96644"/>
    <lineage>
        <taxon>Eukaryota</taxon>
        <taxon>Metazoa</taxon>
        <taxon>Ecdysozoa</taxon>
        <taxon>Nematoda</taxon>
        <taxon>Chromadorea</taxon>
        <taxon>Rhabditida</taxon>
        <taxon>Rhabditina</taxon>
        <taxon>Rhabditomorpha</taxon>
        <taxon>Rhabditoidea</taxon>
        <taxon>Rhabditidae</taxon>
        <taxon>Mesorhabditinae</taxon>
        <taxon>Mesorhabditis</taxon>
    </lineage>
</organism>
<feature type="non-terminal residue" evidence="2">
    <location>
        <position position="134"/>
    </location>
</feature>
<comment type="caution">
    <text evidence="2">The sequence shown here is derived from an EMBL/GenBank/DDBJ whole genome shotgun (WGS) entry which is preliminary data.</text>
</comment>
<feature type="transmembrane region" description="Helical" evidence="1">
    <location>
        <begin position="84"/>
        <end position="102"/>
    </location>
</feature>